<evidence type="ECO:0000256" key="1">
    <source>
        <dbReference type="ARBA" id="ARBA00004167"/>
    </source>
</evidence>
<name>A0A8J6AL71_GALPY</name>
<dbReference type="OrthoDB" id="9837574at2759"/>
<evidence type="ECO:0000256" key="2">
    <source>
        <dbReference type="ARBA" id="ARBA00022451"/>
    </source>
</evidence>
<evidence type="ECO:0000256" key="4">
    <source>
        <dbReference type="ARBA" id="ARBA00023136"/>
    </source>
</evidence>
<organism evidence="8 9">
    <name type="scientific">Galemys pyrenaicus</name>
    <name type="common">Iberian desman</name>
    <name type="synonym">Pyrenean desman</name>
    <dbReference type="NCBI Taxonomy" id="202257"/>
    <lineage>
        <taxon>Eukaryota</taxon>
        <taxon>Metazoa</taxon>
        <taxon>Chordata</taxon>
        <taxon>Craniata</taxon>
        <taxon>Vertebrata</taxon>
        <taxon>Euteleostomi</taxon>
        <taxon>Mammalia</taxon>
        <taxon>Eutheria</taxon>
        <taxon>Laurasiatheria</taxon>
        <taxon>Eulipotyphla</taxon>
        <taxon>Talpidae</taxon>
        <taxon>Galemys</taxon>
    </lineage>
</organism>
<feature type="signal peptide" evidence="6">
    <location>
        <begin position="1"/>
        <end position="21"/>
    </location>
</feature>
<dbReference type="Proteomes" id="UP000700334">
    <property type="component" value="Unassembled WGS sequence"/>
</dbReference>
<accession>A0A8J6AL71</accession>
<reference evidence="8" key="1">
    <citation type="journal article" date="2021" name="Evol. Appl.">
        <title>The genome of the Pyrenean desman and the effects of bottlenecks and inbreeding on the genomic landscape of an endangered species.</title>
        <authorList>
            <person name="Escoda L."/>
            <person name="Castresana J."/>
        </authorList>
    </citation>
    <scope>NUCLEOTIDE SEQUENCE</scope>
    <source>
        <strain evidence="8">IBE-C5619</strain>
    </source>
</reference>
<dbReference type="GO" id="GO:0009897">
    <property type="term" value="C:external side of plasma membrane"/>
    <property type="evidence" value="ECO:0007669"/>
    <property type="project" value="TreeGrafter"/>
</dbReference>
<evidence type="ECO:0000256" key="6">
    <source>
        <dbReference type="SAM" id="SignalP"/>
    </source>
</evidence>
<sequence>MPPPTFLLLLSGALVLTETRAGSHSITYLHTLVSRPGLGEPRFICVGYVDDTQFLRFDSHDPSQKMAPTVRWMEQESSDYWRSLERIVKGHVHIAKVRLNNLRRYYNQSGTGA</sequence>
<dbReference type="GO" id="GO:0098553">
    <property type="term" value="C:lumenal side of endoplasmic reticulum membrane"/>
    <property type="evidence" value="ECO:0007669"/>
    <property type="project" value="UniProtKB-ARBA"/>
</dbReference>
<dbReference type="SUPFAM" id="SSF54452">
    <property type="entry name" value="MHC antigen-recognition domain"/>
    <property type="match status" value="1"/>
</dbReference>
<feature type="domain" description="MHC class I-like antigen recognition-like" evidence="7">
    <location>
        <begin position="22"/>
        <end position="112"/>
    </location>
</feature>
<dbReference type="InterPro" id="IPR037055">
    <property type="entry name" value="MHC_I-like_Ag-recog_sf"/>
</dbReference>
<dbReference type="GO" id="GO:0042612">
    <property type="term" value="C:MHC class I protein complex"/>
    <property type="evidence" value="ECO:0007669"/>
    <property type="project" value="UniProtKB-KW"/>
</dbReference>
<dbReference type="GO" id="GO:0006955">
    <property type="term" value="P:immune response"/>
    <property type="evidence" value="ECO:0007669"/>
    <property type="project" value="TreeGrafter"/>
</dbReference>
<dbReference type="GO" id="GO:0002486">
    <property type="term" value="P:antigen processing and presentation of endogenous peptide antigen via MHC class I via ER pathway, TAP-independent"/>
    <property type="evidence" value="ECO:0007669"/>
    <property type="project" value="TreeGrafter"/>
</dbReference>
<feature type="chain" id="PRO_5035145187" evidence="6">
    <location>
        <begin position="22"/>
        <end position="113"/>
    </location>
</feature>
<dbReference type="EMBL" id="JAGFMF010011495">
    <property type="protein sequence ID" value="KAG8521072.1"/>
    <property type="molecule type" value="Genomic_DNA"/>
</dbReference>
<dbReference type="InterPro" id="IPR011162">
    <property type="entry name" value="MHC_I/II-like_Ag-recog"/>
</dbReference>
<dbReference type="Pfam" id="PF00129">
    <property type="entry name" value="MHC_I"/>
    <property type="match status" value="1"/>
</dbReference>
<keyword evidence="2" id="KW-0490">MHC I</keyword>
<keyword evidence="4" id="KW-0472">Membrane</keyword>
<dbReference type="AlphaFoldDB" id="A0A8J6AL71"/>
<evidence type="ECO:0000313" key="9">
    <source>
        <dbReference type="Proteomes" id="UP000700334"/>
    </source>
</evidence>
<dbReference type="GO" id="GO:0002476">
    <property type="term" value="P:antigen processing and presentation of endogenous peptide antigen via MHC class Ib"/>
    <property type="evidence" value="ECO:0007669"/>
    <property type="project" value="TreeGrafter"/>
</dbReference>
<keyword evidence="5" id="KW-0325">Glycoprotein</keyword>
<dbReference type="InterPro" id="IPR011161">
    <property type="entry name" value="MHC_I-like_Ag-recog"/>
</dbReference>
<comment type="subcellular location">
    <subcellularLocation>
        <location evidence="1">Membrane</location>
        <topology evidence="1">Single-pass membrane protein</topology>
    </subcellularLocation>
</comment>
<dbReference type="GO" id="GO:0005615">
    <property type="term" value="C:extracellular space"/>
    <property type="evidence" value="ECO:0007669"/>
    <property type="project" value="TreeGrafter"/>
</dbReference>
<dbReference type="Gene3D" id="3.30.500.10">
    <property type="entry name" value="MHC class I-like antigen recognition-like"/>
    <property type="match status" value="1"/>
</dbReference>
<evidence type="ECO:0000259" key="7">
    <source>
        <dbReference type="Pfam" id="PF00129"/>
    </source>
</evidence>
<dbReference type="GO" id="GO:0030670">
    <property type="term" value="C:phagocytic vesicle membrane"/>
    <property type="evidence" value="ECO:0007669"/>
    <property type="project" value="UniProtKB-ARBA"/>
</dbReference>
<proteinExistence type="predicted"/>
<dbReference type="PANTHER" id="PTHR16675">
    <property type="entry name" value="MHC CLASS I-RELATED"/>
    <property type="match status" value="1"/>
</dbReference>
<dbReference type="PANTHER" id="PTHR16675:SF251">
    <property type="entry name" value="HLA CLASS I HISTOCOMPATIBILITY ANTIGEN, C ALPHA CHAIN"/>
    <property type="match status" value="1"/>
</dbReference>
<evidence type="ECO:0000313" key="8">
    <source>
        <dbReference type="EMBL" id="KAG8521072.1"/>
    </source>
</evidence>
<keyword evidence="9" id="KW-1185">Reference proteome</keyword>
<evidence type="ECO:0000256" key="3">
    <source>
        <dbReference type="ARBA" id="ARBA00022859"/>
    </source>
</evidence>
<keyword evidence="3" id="KW-0391">Immunity</keyword>
<dbReference type="GO" id="GO:0005102">
    <property type="term" value="F:signaling receptor binding"/>
    <property type="evidence" value="ECO:0007669"/>
    <property type="project" value="TreeGrafter"/>
</dbReference>
<gene>
    <name evidence="8" type="ORF">J0S82_018312</name>
</gene>
<evidence type="ECO:0000256" key="5">
    <source>
        <dbReference type="ARBA" id="ARBA00023180"/>
    </source>
</evidence>
<protein>
    <submittedName>
        <fullName evidence="8">HLA class I histocompatibility antigen, A-2 alpha chain</fullName>
    </submittedName>
</protein>
<dbReference type="GO" id="GO:0001916">
    <property type="term" value="P:positive regulation of T cell mediated cytotoxicity"/>
    <property type="evidence" value="ECO:0007669"/>
    <property type="project" value="TreeGrafter"/>
</dbReference>
<comment type="caution">
    <text evidence="8">The sequence shown here is derived from an EMBL/GenBank/DDBJ whole genome shotgun (WGS) entry which is preliminary data.</text>
</comment>
<keyword evidence="6" id="KW-0732">Signal</keyword>
<dbReference type="GO" id="GO:0042605">
    <property type="term" value="F:peptide antigen binding"/>
    <property type="evidence" value="ECO:0007669"/>
    <property type="project" value="TreeGrafter"/>
</dbReference>
<dbReference type="InterPro" id="IPR050208">
    <property type="entry name" value="MHC_class-I_related"/>
</dbReference>